<protein>
    <submittedName>
        <fullName evidence="1">Uncharacterized protein</fullName>
    </submittedName>
</protein>
<comment type="caution">
    <text evidence="1">The sequence shown here is derived from an EMBL/GenBank/DDBJ whole genome shotgun (WGS) entry which is preliminary data.</text>
</comment>
<accession>A0ACC2XCY5</accession>
<sequence>MRISKKLAKAAGGGFLALGAKKFSPLDVKRVYFGLRDYSQAVDVGALKKVPLQTIINICMALGFLAHGYATAEFEVTKERLGCYLPTEHIDNPRGYADGEDARRYDPRLRGPVDPRELEVDPRTGMKNYIANEGNSWDTSKSLVRRVLEACIHHGRQARNGGSKDDEYEAFRLLGQALHTLEDCAVWDMKKFSRMLDGMCAFRGVTVGVCLFLSPVPLVAQTLQIHSLMGEAGDHLSEASVSDLNAKVNSSRSDPSAQNLRSLIGQIPGGGGSELSREMDDVSNMRAGPGGGNDPSMMSPQELHDTLWKILSFRDSVMKSIAVTLDRIPGLNSLVEKLTNSLNVFVFTTLEPYMKPILSAATSGLSQSSAEIINAQDQLEVFNDPHASDPTHSYLSKDHFGLILNEPAGRVAKVIVENAVRLVVGAWDNTSINTRDVTENILECLFHPAFQNPSSQIQKAMTDEFKQWFQEQGSNQREVLNRLTADSVRNGRNKRIGDNSASTGHSHGSLPDGGLQAVLAQHQVHVPGASYLNDASDLMAGKLPGQPGFGTGGAHGWRDGPQGAPLAQPVSVGGGHDYGTGGGGQTYGHSYGTTTGHHDASRGQADTYGHHQPPATAYGQDAYQGNVEHSRPSYGHDNSGQSAYGGGNTYGQPSYNPPPQDNAYGGGGGYGAPSYGAPAPSYGQEEHRHHDSGFGGGGGPGYGQQDSSYERPAYGAGPPQYGNFDGPPAHHGGPPHHPPPGHQGYGGNNNFDGPPGGYRY</sequence>
<evidence type="ECO:0000313" key="2">
    <source>
        <dbReference type="Proteomes" id="UP001234202"/>
    </source>
</evidence>
<dbReference type="EMBL" id="JASBWV010000018">
    <property type="protein sequence ID" value="KAJ9121229.1"/>
    <property type="molecule type" value="Genomic_DNA"/>
</dbReference>
<keyword evidence="2" id="KW-1185">Reference proteome</keyword>
<organism evidence="1 2">
    <name type="scientific">Naganishia onofrii</name>
    <dbReference type="NCBI Taxonomy" id="1851511"/>
    <lineage>
        <taxon>Eukaryota</taxon>
        <taxon>Fungi</taxon>
        <taxon>Dikarya</taxon>
        <taxon>Basidiomycota</taxon>
        <taxon>Agaricomycotina</taxon>
        <taxon>Tremellomycetes</taxon>
        <taxon>Filobasidiales</taxon>
        <taxon>Filobasidiaceae</taxon>
        <taxon>Naganishia</taxon>
    </lineage>
</organism>
<name>A0ACC2XCY5_9TREE</name>
<proteinExistence type="predicted"/>
<gene>
    <name evidence="1" type="ORF">QFC24_004904</name>
</gene>
<dbReference type="Proteomes" id="UP001234202">
    <property type="component" value="Unassembled WGS sequence"/>
</dbReference>
<reference evidence="1" key="1">
    <citation type="submission" date="2023-04" db="EMBL/GenBank/DDBJ databases">
        <title>Draft Genome sequencing of Naganishia species isolated from polar environments using Oxford Nanopore Technology.</title>
        <authorList>
            <person name="Leo P."/>
            <person name="Venkateswaran K."/>
        </authorList>
    </citation>
    <scope>NUCLEOTIDE SEQUENCE</scope>
    <source>
        <strain evidence="1">DBVPG 5303</strain>
    </source>
</reference>
<evidence type="ECO:0000313" key="1">
    <source>
        <dbReference type="EMBL" id="KAJ9121229.1"/>
    </source>
</evidence>